<keyword evidence="2" id="KW-1185">Reference proteome</keyword>
<gene>
    <name evidence="1" type="ORF">AWJ20_102</name>
</gene>
<dbReference type="KEGG" id="slb:AWJ20_102"/>
<dbReference type="OrthoDB" id="4064185at2759"/>
<dbReference type="RefSeq" id="XP_018734354.1">
    <property type="nucleotide sequence ID" value="XM_018877869.1"/>
</dbReference>
<dbReference type="EMBL" id="CP014501">
    <property type="protein sequence ID" value="ANB11877.1"/>
    <property type="molecule type" value="Genomic_DNA"/>
</dbReference>
<dbReference type="AlphaFoldDB" id="A0A161HHW3"/>
<organism evidence="1 2">
    <name type="scientific">Sugiyamaella lignohabitans</name>
    <dbReference type="NCBI Taxonomy" id="796027"/>
    <lineage>
        <taxon>Eukaryota</taxon>
        <taxon>Fungi</taxon>
        <taxon>Dikarya</taxon>
        <taxon>Ascomycota</taxon>
        <taxon>Saccharomycotina</taxon>
        <taxon>Dipodascomycetes</taxon>
        <taxon>Dipodascales</taxon>
        <taxon>Trichomonascaceae</taxon>
        <taxon>Sugiyamaella</taxon>
    </lineage>
</organism>
<reference evidence="1 2" key="1">
    <citation type="submission" date="2016-02" db="EMBL/GenBank/DDBJ databases">
        <title>Complete genome sequence and transcriptome regulation of the pentose utilising yeast Sugiyamaella lignohabitans.</title>
        <authorList>
            <person name="Bellasio M."/>
            <person name="Peymann A."/>
            <person name="Valli M."/>
            <person name="Sipitzky M."/>
            <person name="Graf A."/>
            <person name="Sauer M."/>
            <person name="Marx H."/>
            <person name="Mattanovich D."/>
        </authorList>
    </citation>
    <scope>NUCLEOTIDE SEQUENCE [LARGE SCALE GENOMIC DNA]</scope>
    <source>
        <strain evidence="1 2">CBS 10342</strain>
    </source>
</reference>
<protein>
    <submittedName>
        <fullName evidence="1">Uncharacterized protein</fullName>
    </submittedName>
</protein>
<dbReference type="GeneID" id="30032776"/>
<name>A0A161HHW3_9ASCO</name>
<evidence type="ECO:0000313" key="1">
    <source>
        <dbReference type="EMBL" id="ANB11877.1"/>
    </source>
</evidence>
<evidence type="ECO:0000313" key="2">
    <source>
        <dbReference type="Proteomes" id="UP000189580"/>
    </source>
</evidence>
<dbReference type="Proteomes" id="UP000189580">
    <property type="component" value="Chromosome a"/>
</dbReference>
<proteinExistence type="predicted"/>
<sequence>MKPIRLATTKELHDASTIPSITVEKTNPSEMLSHSKKEVVPMASRATPTTRTISKISASHANKITESLPKSHKRAISHIISILSQTSLLECQTISFERYKREIEPHLFQVRYSQHDFDLVLSLYQCGHGEIAYKLQTILAAQWPYSADVKATIVTSLGLLVSQGKPEYAESFLNLLIEKFDEEQYEMFSRSLRLTVSDSDKDDPNVRKIGGLSVDKKSPPIPDSGDSQDIFSTLKNPRRFKYFVANALVKFALELGDPLLAASLLIQFRSDFVYIQTNSIYNCIRGLLVYDPYLNPFLIRAIYNIYCAYPNDRVLFDSEMKRKLTMNGIRYCKNKYPSFANECFNLAVKLKGDPVPIVAVYKMIMLNLQYNNVTQASNIWKAFSSSLGEFDNHDRLTISALLLRLSKDKKYLPVSVAIASSLQPSYYNLEGITEGLLLTCARSKNVELIEKIYPHLEQPFRRSTLTALLKLHLVLDDSSGVEKLLLEINSRKKTGSSTHHNGGLNEVELSSIIEELSNHDTSRAETFLERFSTWPSKLLLRSYAAISNRAIEKKEWATYQKYLDLLLDHDDSRDLSDVCCIENIQLKAECSKLSESTSSFHSVQRLHQSLTGPRRKFYKTRERLVGLHIICDTALKLQTRATSIIQWLVLEYLNLGLAHNDIRQHLQMRHGFRILPPDIQQKWLSSLEPHDQQTNL</sequence>
<accession>A0A161HHW3</accession>